<feature type="domain" description="POTRA" evidence="10">
    <location>
        <begin position="78"/>
        <end position="146"/>
    </location>
</feature>
<dbReference type="GO" id="GO:0016020">
    <property type="term" value="C:membrane"/>
    <property type="evidence" value="ECO:0007669"/>
    <property type="project" value="UniProtKB-SubCell"/>
</dbReference>
<gene>
    <name evidence="11" type="ORF">ENV62_10715</name>
</gene>
<dbReference type="Gene3D" id="3.10.20.310">
    <property type="entry name" value="membrane protein fhac"/>
    <property type="match status" value="1"/>
</dbReference>
<evidence type="ECO:0000256" key="2">
    <source>
        <dbReference type="ARBA" id="ARBA00022475"/>
    </source>
</evidence>
<evidence type="ECO:0000256" key="4">
    <source>
        <dbReference type="ARBA" id="ARBA00022618"/>
    </source>
</evidence>
<dbReference type="EMBL" id="DTHB01000060">
    <property type="protein sequence ID" value="HGB15691.1"/>
    <property type="molecule type" value="Genomic_DNA"/>
</dbReference>
<keyword evidence="8" id="KW-0131">Cell cycle</keyword>
<evidence type="ECO:0000256" key="9">
    <source>
        <dbReference type="SAM" id="Phobius"/>
    </source>
</evidence>
<evidence type="ECO:0000256" key="8">
    <source>
        <dbReference type="ARBA" id="ARBA00023306"/>
    </source>
</evidence>
<keyword evidence="5 9" id="KW-0812">Transmembrane</keyword>
<keyword evidence="3" id="KW-0997">Cell inner membrane</keyword>
<sequence>MSWSPPLASQRPVRKRKALFRRRTGRNAYRQRSAGLEKRNFWGKLLLLKISLMGLAAVSLGLVLLYYHFLTSPYFCIKDSGDLEITGNRRLTAAFIFQLGGLGPGTNLLALRPARVEQALAAHPWIAKAEVTRIWPNRLKVSIQEREPVALIQLGELYYVDRNGSLFKPLSPGDPLDFPVITGLKKEQFIEGQGFPPAVFEGILTLYDFLKQAPPPLNLANISEIHVDQERGFSLYVNGLTGAVHLGLRDFPEKLQKFARVWPLLKQHGYVTRVNLINLDYPQRVLLSLQDSVE</sequence>
<reference evidence="11" key="1">
    <citation type="journal article" date="2020" name="mSystems">
        <title>Genome- and Community-Level Interaction Insights into Carbon Utilization and Element Cycling Functions of Hydrothermarchaeota in Hydrothermal Sediment.</title>
        <authorList>
            <person name="Zhou Z."/>
            <person name="Liu Y."/>
            <person name="Xu W."/>
            <person name="Pan J."/>
            <person name="Luo Z.H."/>
            <person name="Li M."/>
        </authorList>
    </citation>
    <scope>NUCLEOTIDE SEQUENCE [LARGE SCALE GENOMIC DNA]</scope>
    <source>
        <strain evidence="11">SpSt-776</strain>
    </source>
</reference>
<dbReference type="InterPro" id="IPR013685">
    <property type="entry name" value="POTRA_FtsQ_type"/>
</dbReference>
<dbReference type="AlphaFoldDB" id="A0A7C3WKS3"/>
<organism evidence="11">
    <name type="scientific">Desulfobacca acetoxidans</name>
    <dbReference type="NCBI Taxonomy" id="60893"/>
    <lineage>
        <taxon>Bacteria</taxon>
        <taxon>Pseudomonadati</taxon>
        <taxon>Thermodesulfobacteriota</taxon>
        <taxon>Desulfobaccia</taxon>
        <taxon>Desulfobaccales</taxon>
        <taxon>Desulfobaccaceae</taxon>
        <taxon>Desulfobacca</taxon>
    </lineage>
</organism>
<feature type="transmembrane region" description="Helical" evidence="9">
    <location>
        <begin position="46"/>
        <end position="69"/>
    </location>
</feature>
<dbReference type="PROSITE" id="PS51779">
    <property type="entry name" value="POTRA"/>
    <property type="match status" value="1"/>
</dbReference>
<name>A0A7C3WKS3_9BACT</name>
<dbReference type="InterPro" id="IPR005548">
    <property type="entry name" value="Cell_div_FtsQ/DivIB_C"/>
</dbReference>
<dbReference type="InterPro" id="IPR026579">
    <property type="entry name" value="FtsQ"/>
</dbReference>
<dbReference type="GO" id="GO:0090529">
    <property type="term" value="P:cell septum assembly"/>
    <property type="evidence" value="ECO:0007669"/>
    <property type="project" value="InterPro"/>
</dbReference>
<accession>A0A7C3WKS3</accession>
<dbReference type="PANTHER" id="PTHR35851">
    <property type="entry name" value="CELL DIVISION PROTEIN FTSQ"/>
    <property type="match status" value="1"/>
</dbReference>
<evidence type="ECO:0000256" key="7">
    <source>
        <dbReference type="ARBA" id="ARBA00023136"/>
    </source>
</evidence>
<keyword evidence="4" id="KW-0132">Cell division</keyword>
<evidence type="ECO:0000256" key="6">
    <source>
        <dbReference type="ARBA" id="ARBA00022989"/>
    </source>
</evidence>
<evidence type="ECO:0000256" key="5">
    <source>
        <dbReference type="ARBA" id="ARBA00022692"/>
    </source>
</evidence>
<dbReference type="InterPro" id="IPR034746">
    <property type="entry name" value="POTRA"/>
</dbReference>
<dbReference type="Pfam" id="PF08478">
    <property type="entry name" value="POTRA_1"/>
    <property type="match status" value="1"/>
</dbReference>
<dbReference type="Pfam" id="PF03799">
    <property type="entry name" value="FtsQ_DivIB_C"/>
    <property type="match status" value="1"/>
</dbReference>
<evidence type="ECO:0000256" key="3">
    <source>
        <dbReference type="ARBA" id="ARBA00022519"/>
    </source>
</evidence>
<comment type="caution">
    <text evidence="11">The sequence shown here is derived from an EMBL/GenBank/DDBJ whole genome shotgun (WGS) entry which is preliminary data.</text>
</comment>
<dbReference type="Gene3D" id="3.40.50.11690">
    <property type="entry name" value="Cell division protein FtsQ/DivIB"/>
    <property type="match status" value="1"/>
</dbReference>
<keyword evidence="2" id="KW-1003">Cell membrane</keyword>
<dbReference type="InterPro" id="IPR045335">
    <property type="entry name" value="FtsQ_C_sf"/>
</dbReference>
<evidence type="ECO:0000259" key="10">
    <source>
        <dbReference type="PROSITE" id="PS51779"/>
    </source>
</evidence>
<comment type="subcellular location">
    <subcellularLocation>
        <location evidence="1">Membrane</location>
    </subcellularLocation>
</comment>
<keyword evidence="6 9" id="KW-1133">Transmembrane helix</keyword>
<evidence type="ECO:0000256" key="1">
    <source>
        <dbReference type="ARBA" id="ARBA00004370"/>
    </source>
</evidence>
<evidence type="ECO:0000313" key="11">
    <source>
        <dbReference type="EMBL" id="HGB15691.1"/>
    </source>
</evidence>
<dbReference type="PANTHER" id="PTHR35851:SF1">
    <property type="entry name" value="CELL DIVISION PROTEIN FTSQ"/>
    <property type="match status" value="1"/>
</dbReference>
<proteinExistence type="predicted"/>
<keyword evidence="7 9" id="KW-0472">Membrane</keyword>
<protein>
    <submittedName>
        <fullName evidence="11">FtsQ-type POTRA domain-containing protein</fullName>
    </submittedName>
</protein>